<dbReference type="SMR" id="A0A2P1FT08"/>
<evidence type="ECO:0000256" key="1">
    <source>
        <dbReference type="ARBA" id="ARBA00022690"/>
    </source>
</evidence>
<dbReference type="GO" id="GO:0004867">
    <property type="term" value="F:serine-type endopeptidase inhibitor activity"/>
    <property type="evidence" value="ECO:0007669"/>
    <property type="project" value="InterPro"/>
</dbReference>
<feature type="chain" id="PRO_5015134810" evidence="3">
    <location>
        <begin position="27"/>
        <end position="122"/>
    </location>
</feature>
<dbReference type="InterPro" id="IPR020901">
    <property type="entry name" value="Prtase_inh_Kunz-CS"/>
</dbReference>
<dbReference type="SUPFAM" id="SSF57362">
    <property type="entry name" value="BPTI-like"/>
    <property type="match status" value="1"/>
</dbReference>
<protein>
    <submittedName>
        <fullName evidence="5">KT1</fullName>
    </submittedName>
</protein>
<dbReference type="CDD" id="cd00109">
    <property type="entry name" value="Kunitz-type"/>
    <property type="match status" value="1"/>
</dbReference>
<dbReference type="EMBL" id="MF346930">
    <property type="protein sequence ID" value="AVM38374.1"/>
    <property type="molecule type" value="mRNA"/>
</dbReference>
<dbReference type="PANTHER" id="PTHR10083">
    <property type="entry name" value="KUNITZ-TYPE PROTEASE INHIBITOR-RELATED"/>
    <property type="match status" value="1"/>
</dbReference>
<reference evidence="5" key="1">
    <citation type="submission" date="2017-06" db="EMBL/GenBank/DDBJ databases">
        <title>Expression and characterization of EnKT1 - A novel Kunitz-type inhibitor from Eudiplozoon nipponicum.</title>
        <authorList>
            <person name="Jedlickova L."/>
            <person name="Dvorak J."/>
            <person name="Kasny M."/>
            <person name="Dalton J.P."/>
            <person name="Mikes L."/>
            <person name="Ulrychova L."/>
        </authorList>
    </citation>
    <scope>NUCLEOTIDE SEQUENCE</scope>
</reference>
<dbReference type="PROSITE" id="PS50279">
    <property type="entry name" value="BPTI_KUNITZ_2"/>
    <property type="match status" value="1"/>
</dbReference>
<name>A0A2P1FT08_EUDNI</name>
<keyword evidence="3" id="KW-0732">Signal</keyword>
<organism evidence="5">
    <name type="scientific">Eudiplozoon nipponicum</name>
    <name type="common">Flatworm</name>
    <name type="synonym">Diplozoon nipponicum</name>
    <dbReference type="NCBI Taxonomy" id="116851"/>
    <lineage>
        <taxon>Eukaryota</taxon>
        <taxon>Metazoa</taxon>
        <taxon>Spiralia</taxon>
        <taxon>Lophotrochozoa</taxon>
        <taxon>Platyhelminthes</taxon>
        <taxon>Monogenea</taxon>
        <taxon>Polyopisthocotylea</taxon>
        <taxon>Mazocraeidea</taxon>
        <taxon>Diplozoidae</taxon>
        <taxon>Eudiplozoon</taxon>
    </lineage>
</organism>
<dbReference type="PANTHER" id="PTHR10083:SF374">
    <property type="entry name" value="BPTI_KUNITZ INHIBITOR DOMAIN-CONTAINING PROTEIN"/>
    <property type="match status" value="1"/>
</dbReference>
<proteinExistence type="evidence at transcript level"/>
<dbReference type="SMART" id="SM00131">
    <property type="entry name" value="KU"/>
    <property type="match status" value="1"/>
</dbReference>
<dbReference type="InterPro" id="IPR002223">
    <property type="entry name" value="Kunitz_BPTI"/>
</dbReference>
<dbReference type="AlphaFoldDB" id="A0A2P1FT08"/>
<accession>A0A2P1FT08</accession>
<sequence>MGSKLILSMALLAMAVATLWIAEVSGGVPKFHSGGQMSGGAHKFLLGGQMSGEVPKFLLDGQTTASPLSTCQLPQMVGMCRASFPRFYFDGKKCTEFIYGGCGGNANNFQTKAECESTCPVV</sequence>
<evidence type="ECO:0000259" key="4">
    <source>
        <dbReference type="PROSITE" id="PS50279"/>
    </source>
</evidence>
<dbReference type="FunFam" id="4.10.410.10:FF:000021">
    <property type="entry name" value="Serine protease inhibitor, putative"/>
    <property type="match status" value="1"/>
</dbReference>
<keyword evidence="2" id="KW-1015">Disulfide bond</keyword>
<feature type="domain" description="BPTI/Kunitz inhibitor" evidence="4">
    <location>
        <begin position="71"/>
        <end position="119"/>
    </location>
</feature>
<evidence type="ECO:0000313" key="5">
    <source>
        <dbReference type="EMBL" id="AVM38374.1"/>
    </source>
</evidence>
<evidence type="ECO:0000256" key="3">
    <source>
        <dbReference type="SAM" id="SignalP"/>
    </source>
</evidence>
<dbReference type="Gene3D" id="4.10.410.10">
    <property type="entry name" value="Pancreatic trypsin inhibitor Kunitz domain"/>
    <property type="match status" value="1"/>
</dbReference>
<evidence type="ECO:0000256" key="2">
    <source>
        <dbReference type="ARBA" id="ARBA00023157"/>
    </source>
</evidence>
<dbReference type="InterPro" id="IPR036880">
    <property type="entry name" value="Kunitz_BPTI_sf"/>
</dbReference>
<feature type="signal peptide" evidence="3">
    <location>
        <begin position="1"/>
        <end position="26"/>
    </location>
</feature>
<dbReference type="GO" id="GO:0005615">
    <property type="term" value="C:extracellular space"/>
    <property type="evidence" value="ECO:0007669"/>
    <property type="project" value="TreeGrafter"/>
</dbReference>
<dbReference type="Pfam" id="PF00014">
    <property type="entry name" value="Kunitz_BPTI"/>
    <property type="match status" value="1"/>
</dbReference>
<dbReference type="InterPro" id="IPR050098">
    <property type="entry name" value="TFPI/VKTCI-like"/>
</dbReference>
<dbReference type="PROSITE" id="PS00280">
    <property type="entry name" value="BPTI_KUNITZ_1"/>
    <property type="match status" value="1"/>
</dbReference>
<keyword evidence="1" id="KW-0646">Protease inhibitor</keyword>
<dbReference type="PRINTS" id="PR00759">
    <property type="entry name" value="BASICPTASE"/>
</dbReference>